<evidence type="ECO:0008006" key="3">
    <source>
        <dbReference type="Google" id="ProtNLM"/>
    </source>
</evidence>
<dbReference type="PANTHER" id="PTHR27003">
    <property type="entry name" value="OS07G0166700 PROTEIN"/>
    <property type="match status" value="1"/>
</dbReference>
<dbReference type="PANTHER" id="PTHR27003:SF451">
    <property type="entry name" value="PROTEIN KINASE DOMAIN-CONTAINING PROTEIN"/>
    <property type="match status" value="1"/>
</dbReference>
<dbReference type="InterPro" id="IPR045272">
    <property type="entry name" value="ANXUR1/2-like"/>
</dbReference>
<organism evidence="1 2">
    <name type="scientific">Hevea brasiliensis</name>
    <name type="common">Para rubber tree</name>
    <name type="synonym">Siphonia brasiliensis</name>
    <dbReference type="NCBI Taxonomy" id="3981"/>
    <lineage>
        <taxon>Eukaryota</taxon>
        <taxon>Viridiplantae</taxon>
        <taxon>Streptophyta</taxon>
        <taxon>Embryophyta</taxon>
        <taxon>Tracheophyta</taxon>
        <taxon>Spermatophyta</taxon>
        <taxon>Magnoliopsida</taxon>
        <taxon>eudicotyledons</taxon>
        <taxon>Gunneridae</taxon>
        <taxon>Pentapetalae</taxon>
        <taxon>rosids</taxon>
        <taxon>fabids</taxon>
        <taxon>Malpighiales</taxon>
        <taxon>Euphorbiaceae</taxon>
        <taxon>Crotonoideae</taxon>
        <taxon>Micrandreae</taxon>
        <taxon>Hevea</taxon>
    </lineage>
</organism>
<evidence type="ECO:0000313" key="2">
    <source>
        <dbReference type="Proteomes" id="UP001174677"/>
    </source>
</evidence>
<name>A0ABQ9KTS8_HEVBR</name>
<accession>A0ABQ9KTS8</accession>
<reference evidence="1" key="1">
    <citation type="journal article" date="2023" name="Plant Biotechnol. J.">
        <title>Chromosome-level wild Hevea brasiliensis genome provides new tools for genomic-assisted breeding and valuable loci to elevate rubber yield.</title>
        <authorList>
            <person name="Cheng H."/>
            <person name="Song X."/>
            <person name="Hu Y."/>
            <person name="Wu T."/>
            <person name="Yang Q."/>
            <person name="An Z."/>
            <person name="Feng S."/>
            <person name="Deng Z."/>
            <person name="Wu W."/>
            <person name="Zeng X."/>
            <person name="Tu M."/>
            <person name="Wang X."/>
            <person name="Huang H."/>
        </authorList>
    </citation>
    <scope>NUCLEOTIDE SEQUENCE</scope>
    <source>
        <strain evidence="1">MT/VB/25A 57/8</strain>
    </source>
</reference>
<dbReference type="EMBL" id="JARPOI010000016">
    <property type="protein sequence ID" value="KAJ9147504.1"/>
    <property type="molecule type" value="Genomic_DNA"/>
</dbReference>
<gene>
    <name evidence="1" type="ORF">P3X46_029658</name>
</gene>
<dbReference type="SUPFAM" id="SSF56112">
    <property type="entry name" value="Protein kinase-like (PK-like)"/>
    <property type="match status" value="1"/>
</dbReference>
<dbReference type="Proteomes" id="UP001174677">
    <property type="component" value="Chromosome 16"/>
</dbReference>
<proteinExistence type="predicted"/>
<keyword evidence="2" id="KW-1185">Reference proteome</keyword>
<evidence type="ECO:0000313" key="1">
    <source>
        <dbReference type="EMBL" id="KAJ9147504.1"/>
    </source>
</evidence>
<comment type="caution">
    <text evidence="1">The sequence shown here is derived from an EMBL/GenBank/DDBJ whole genome shotgun (WGS) entry which is preliminary data.</text>
</comment>
<dbReference type="InterPro" id="IPR011009">
    <property type="entry name" value="Kinase-like_dom_sf"/>
</dbReference>
<sequence>MYSFGVVLFEVLCVRKPLDQKLEQQWNIANWARKCIQGGTIHQIVDPYLMGKISSDCFNNIVEIAESCARDNGIDWPSMHDVVEKLQFTLELQHAAEAEKKDDDYIFPVASFRPPQYINYTTFGEPELKSGDVGGSTVVDTNDTSLTFPTLGSGSIASLCLL</sequence>
<dbReference type="Gene3D" id="1.10.510.10">
    <property type="entry name" value="Transferase(Phosphotransferase) domain 1"/>
    <property type="match status" value="1"/>
</dbReference>
<protein>
    <recommendedName>
        <fullName evidence="3">Serine-threonine/tyrosine-protein kinase catalytic domain-containing protein</fullName>
    </recommendedName>
</protein>